<comment type="caution">
    <text evidence="1">The sequence shown here is derived from an EMBL/GenBank/DDBJ whole genome shotgun (WGS) entry which is preliminary data.</text>
</comment>
<protein>
    <submittedName>
        <fullName evidence="1">Uncharacterized protein</fullName>
    </submittedName>
</protein>
<proteinExistence type="predicted"/>
<organism evidence="1 2">
    <name type="scientific">Labrys neptuniae</name>
    <dbReference type="NCBI Taxonomy" id="376174"/>
    <lineage>
        <taxon>Bacteria</taxon>
        <taxon>Pseudomonadati</taxon>
        <taxon>Pseudomonadota</taxon>
        <taxon>Alphaproteobacteria</taxon>
        <taxon>Hyphomicrobiales</taxon>
        <taxon>Xanthobacteraceae</taxon>
        <taxon>Labrys</taxon>
    </lineage>
</organism>
<dbReference type="RefSeq" id="WP_394314981.1">
    <property type="nucleotide sequence ID" value="NZ_JBHGPK010000030.1"/>
</dbReference>
<name>A0ABV6ZPY0_9HYPH</name>
<sequence>MSILALLHRILDQLPCRPEPTEEEAARPDIRIVSMPRTQATRALAEALRAAHSDNTKS</sequence>
<evidence type="ECO:0000313" key="1">
    <source>
        <dbReference type="EMBL" id="MFC2254249.1"/>
    </source>
</evidence>
<dbReference type="EMBL" id="JBHGPK010000030">
    <property type="protein sequence ID" value="MFC2254249.1"/>
    <property type="molecule type" value="Genomic_DNA"/>
</dbReference>
<reference evidence="1 2" key="1">
    <citation type="submission" date="2024-09" db="EMBL/GenBank/DDBJ databases">
        <title>Description of Labrys sedimenti sp. nov., isolated from a diclofenac-degrading enrichment culture, and genome-based reclassification of Labrys portucalensis as a later heterotypic synonym of Labrys neptuniae.</title>
        <authorList>
            <person name="Tancsics A."/>
            <person name="Csepanyi A."/>
        </authorList>
    </citation>
    <scope>NUCLEOTIDE SEQUENCE [LARGE SCALE GENOMIC DNA]</scope>
    <source>
        <strain evidence="1 2">LMG 23412</strain>
    </source>
</reference>
<accession>A0ABV6ZPY0</accession>
<evidence type="ECO:0000313" key="2">
    <source>
        <dbReference type="Proteomes" id="UP001595190"/>
    </source>
</evidence>
<gene>
    <name evidence="1" type="ORF">ACETRX_31825</name>
</gene>
<dbReference type="Proteomes" id="UP001595190">
    <property type="component" value="Unassembled WGS sequence"/>
</dbReference>